<reference evidence="3" key="1">
    <citation type="submission" date="2021-02" db="EMBL/GenBank/DDBJ databases">
        <authorList>
            <person name="Bekaert M."/>
        </authorList>
    </citation>
    <scope>NUCLEOTIDE SEQUENCE</scope>
    <source>
        <strain evidence="3">IoA-00</strain>
    </source>
</reference>
<dbReference type="Proteomes" id="UP000675881">
    <property type="component" value="Chromosome 3"/>
</dbReference>
<dbReference type="InterPro" id="IPR006652">
    <property type="entry name" value="Kelch_1"/>
</dbReference>
<dbReference type="Pfam" id="PF01344">
    <property type="entry name" value="Kelch_1"/>
    <property type="match status" value="1"/>
</dbReference>
<organism evidence="3 4">
    <name type="scientific">Lepeophtheirus salmonis</name>
    <name type="common">Salmon louse</name>
    <name type="synonym">Caligus salmonis</name>
    <dbReference type="NCBI Taxonomy" id="72036"/>
    <lineage>
        <taxon>Eukaryota</taxon>
        <taxon>Metazoa</taxon>
        <taxon>Ecdysozoa</taxon>
        <taxon>Arthropoda</taxon>
        <taxon>Crustacea</taxon>
        <taxon>Multicrustacea</taxon>
        <taxon>Hexanauplia</taxon>
        <taxon>Copepoda</taxon>
        <taxon>Siphonostomatoida</taxon>
        <taxon>Caligidae</taxon>
        <taxon>Lepeophtheirus</taxon>
    </lineage>
</organism>
<proteinExistence type="predicted"/>
<evidence type="ECO:0000313" key="4">
    <source>
        <dbReference type="Proteomes" id="UP000675881"/>
    </source>
</evidence>
<evidence type="ECO:0000256" key="2">
    <source>
        <dbReference type="ARBA" id="ARBA00022737"/>
    </source>
</evidence>
<dbReference type="EMBL" id="HG994582">
    <property type="protein sequence ID" value="CAF2903148.1"/>
    <property type="molecule type" value="Genomic_DNA"/>
</dbReference>
<dbReference type="Gene3D" id="2.120.10.80">
    <property type="entry name" value="Kelch-type beta propeller"/>
    <property type="match status" value="1"/>
</dbReference>
<dbReference type="SMART" id="SM00612">
    <property type="entry name" value="Kelch"/>
    <property type="match status" value="2"/>
</dbReference>
<keyword evidence="4" id="KW-1185">Reference proteome</keyword>
<dbReference type="InterPro" id="IPR015915">
    <property type="entry name" value="Kelch-typ_b-propeller"/>
</dbReference>
<dbReference type="PANTHER" id="PTHR45632:SF3">
    <property type="entry name" value="KELCH-LIKE PROTEIN 32"/>
    <property type="match status" value="1"/>
</dbReference>
<sequence>MSEERYSFCAVPINRTSLVIIGGYRDGHALSSVELLNIETNQWELLPSLPSARYGQSCLLTEFGGHSGILATGGALTGSEVLFFDIEARVWKKLKSLEYKVDGHKMAIVEGIPTMFSWEHIEQFNGVNWVTTDLRLNHSRSAFAVTTIPGHLVRSC</sequence>
<evidence type="ECO:0000256" key="1">
    <source>
        <dbReference type="ARBA" id="ARBA00022441"/>
    </source>
</evidence>
<gene>
    <name evidence="3" type="ORF">LSAA_7648</name>
</gene>
<keyword evidence="2" id="KW-0677">Repeat</keyword>
<dbReference type="PANTHER" id="PTHR45632">
    <property type="entry name" value="LD33804P"/>
    <property type="match status" value="1"/>
</dbReference>
<dbReference type="OrthoDB" id="10027872at2759"/>
<evidence type="ECO:0000313" key="3">
    <source>
        <dbReference type="EMBL" id="CAF2903148.1"/>
    </source>
</evidence>
<protein>
    <submittedName>
        <fullName evidence="3">(salmon louse) hypothetical protein</fullName>
    </submittedName>
</protein>
<keyword evidence="1" id="KW-0880">Kelch repeat</keyword>
<dbReference type="AlphaFoldDB" id="A0A7R8CUX9"/>
<dbReference type="SUPFAM" id="SSF117281">
    <property type="entry name" value="Kelch motif"/>
    <property type="match status" value="1"/>
</dbReference>
<name>A0A7R8CUX9_LEPSM</name>
<accession>A0A7R8CUX9</accession>